<evidence type="ECO:0000313" key="2">
    <source>
        <dbReference type="Proteomes" id="UP000694856"/>
    </source>
</evidence>
<keyword evidence="2" id="KW-1185">Reference proteome</keyword>
<dbReference type="AlphaFoldDB" id="A0A8B8SH47"/>
<feature type="compositionally biased region" description="Low complexity" evidence="1">
    <location>
        <begin position="93"/>
        <end position="121"/>
    </location>
</feature>
<feature type="compositionally biased region" description="Basic residues" evidence="1">
    <location>
        <begin position="1"/>
        <end position="13"/>
    </location>
</feature>
<sequence length="214" mass="22787">MKKTWSLPSRKRRESSVKVQPGKGQPEFSKPDLGRIVTSSPASLRGPRPCLERASSRGDWPWRLPRRTAALPPSRVERFPGRNLLNAPPGIRPTSSPKGSPPSSMGICPPSSSSPPEGWTPLLLPHTRREPPPVYRTQVQVTDEPSLPTAPGESRGPWALGAGARPPAPHARRWAELGGPGPGVGCPIVTSLPSGPGRGSGSVGRGGARRWQLC</sequence>
<feature type="compositionally biased region" description="Low complexity" evidence="1">
    <location>
        <begin position="155"/>
        <end position="165"/>
    </location>
</feature>
<dbReference type="RefSeq" id="XP_032329160.1">
    <property type="nucleotide sequence ID" value="XM_032473269.1"/>
</dbReference>
<name>A0A8B8SH47_CAMFR</name>
<evidence type="ECO:0000313" key="3">
    <source>
        <dbReference type="RefSeq" id="XP_032329160.1"/>
    </source>
</evidence>
<feature type="compositionally biased region" description="Low complexity" evidence="1">
    <location>
        <begin position="185"/>
        <end position="195"/>
    </location>
</feature>
<evidence type="ECO:0000256" key="1">
    <source>
        <dbReference type="SAM" id="MobiDB-lite"/>
    </source>
</evidence>
<protein>
    <submittedName>
        <fullName evidence="3">Proline-rich receptor-like protein kinase PERK8</fullName>
    </submittedName>
</protein>
<gene>
    <name evidence="3" type="primary">LOC116661347</name>
</gene>
<reference evidence="3" key="1">
    <citation type="submission" date="2025-08" db="UniProtKB">
        <authorList>
            <consortium name="RefSeq"/>
        </authorList>
    </citation>
    <scope>IDENTIFICATION</scope>
    <source>
        <tissue evidence="3">Ear skin</tissue>
    </source>
</reference>
<accession>A0A8B8SH47</accession>
<organism evidence="2 3">
    <name type="scientific">Camelus ferus</name>
    <name type="common">Wild bactrian camel</name>
    <name type="synonym">Camelus bactrianus ferus</name>
    <dbReference type="NCBI Taxonomy" id="419612"/>
    <lineage>
        <taxon>Eukaryota</taxon>
        <taxon>Metazoa</taxon>
        <taxon>Chordata</taxon>
        <taxon>Craniata</taxon>
        <taxon>Vertebrata</taxon>
        <taxon>Euteleostomi</taxon>
        <taxon>Mammalia</taxon>
        <taxon>Eutheria</taxon>
        <taxon>Laurasiatheria</taxon>
        <taxon>Artiodactyla</taxon>
        <taxon>Tylopoda</taxon>
        <taxon>Camelidae</taxon>
        <taxon>Camelus</taxon>
    </lineage>
</organism>
<feature type="region of interest" description="Disordered" evidence="1">
    <location>
        <begin position="1"/>
        <end position="214"/>
    </location>
</feature>
<dbReference type="GeneID" id="116661347"/>
<proteinExistence type="predicted"/>
<dbReference type="Proteomes" id="UP000694856">
    <property type="component" value="Chromosome 34"/>
</dbReference>
<dbReference type="KEGG" id="cfr:116661347"/>
<feature type="compositionally biased region" description="Gly residues" evidence="1">
    <location>
        <begin position="196"/>
        <end position="206"/>
    </location>
</feature>